<protein>
    <recommendedName>
        <fullName evidence="17">Mitochondrial basic amino acids transporter</fullName>
    </recommendedName>
    <alternativeName>
        <fullName evidence="21">Carnitine/acylcarnitine translocase-like</fullName>
    </alternativeName>
    <alternativeName>
        <fullName evidence="20">Mitochondrial carnitine/acylcarnitine carrier protein CACL</fullName>
    </alternativeName>
    <alternativeName>
        <fullName evidence="19">Mitochondrial ornithine transporter 3</fullName>
    </alternativeName>
    <alternativeName>
        <fullName evidence="18">Solute carrier family 25 member 29</fullName>
    </alternativeName>
</protein>
<gene>
    <name evidence="25" type="ORF">HHI36_007276</name>
</gene>
<sequence>MSLEFVAGCIGGCAGLLVGHPLDTLKVHLQNDSAKNPKYKGSMHLIENLVMKEGLRGIYKGISSPLLGVSAINAIVFGVYGRTQKKLDNRDALYSHFIAGGAAGFFQSFICSPMELAKTRLQVSKSDLGLLKCTQNIYNTEGLRGLYKGLNLTIAREVPSFAAYFVTYEYLTRSEKGNHVSTSRMLFAGGVSGLVAWIVIYPIDVIKTRIQLDGFDCKPKYNNAFDCLKKSIAAEGYGILSRGLGPTLLRAFPTNAAIFSVVTWTMRLCESIPPTERKKSHDRKTNIHFVEEIITNSMMKPEII</sequence>
<dbReference type="InterPro" id="IPR002067">
    <property type="entry name" value="MCP"/>
</dbReference>
<evidence type="ECO:0000313" key="26">
    <source>
        <dbReference type="Proteomes" id="UP001516400"/>
    </source>
</evidence>
<keyword evidence="8 24" id="KW-1133">Transmembrane helix</keyword>
<keyword evidence="10 22" id="KW-0472">Membrane</keyword>
<evidence type="ECO:0000256" key="24">
    <source>
        <dbReference type="SAM" id="Phobius"/>
    </source>
</evidence>
<keyword evidence="26" id="KW-1185">Reference proteome</keyword>
<evidence type="ECO:0000256" key="19">
    <source>
        <dbReference type="ARBA" id="ARBA00078745"/>
    </source>
</evidence>
<evidence type="ECO:0000256" key="16">
    <source>
        <dbReference type="ARBA" id="ARBA00052673"/>
    </source>
</evidence>
<evidence type="ECO:0000256" key="18">
    <source>
        <dbReference type="ARBA" id="ARBA00076491"/>
    </source>
</evidence>
<dbReference type="GO" id="GO:0015101">
    <property type="term" value="F:organic cation transmembrane transporter activity"/>
    <property type="evidence" value="ECO:0007669"/>
    <property type="project" value="UniProtKB-ARBA"/>
</dbReference>
<comment type="similarity">
    <text evidence="2 23">Belongs to the mitochondrial carrier (TC 2.A.29) family.</text>
</comment>
<dbReference type="EMBL" id="JABFTP020000021">
    <property type="protein sequence ID" value="KAL3268148.1"/>
    <property type="molecule type" value="Genomic_DNA"/>
</dbReference>
<proteinExistence type="inferred from homology"/>
<evidence type="ECO:0000256" key="10">
    <source>
        <dbReference type="ARBA" id="ARBA00023136"/>
    </source>
</evidence>
<feature type="transmembrane region" description="Helical" evidence="24">
    <location>
        <begin position="185"/>
        <end position="203"/>
    </location>
</feature>
<evidence type="ECO:0000256" key="23">
    <source>
        <dbReference type="RuleBase" id="RU000488"/>
    </source>
</evidence>
<evidence type="ECO:0000256" key="11">
    <source>
        <dbReference type="ARBA" id="ARBA00049090"/>
    </source>
</evidence>
<accession>A0ABD2MPC5</accession>
<comment type="catalytic activity">
    <reaction evidence="13">
        <text>L-histidine(out) + L-arginine(in) = L-histidine(in) + L-arginine(out)</text>
        <dbReference type="Rhea" id="RHEA:71063"/>
        <dbReference type="ChEBI" id="CHEBI:32682"/>
        <dbReference type="ChEBI" id="CHEBI:57595"/>
    </reaction>
</comment>
<keyword evidence="3 23" id="KW-0813">Transport</keyword>
<evidence type="ECO:0000256" key="22">
    <source>
        <dbReference type="PROSITE-ProRule" id="PRU00282"/>
    </source>
</evidence>
<feature type="transmembrane region" description="Helical" evidence="24">
    <location>
        <begin position="58"/>
        <end position="80"/>
    </location>
</feature>
<dbReference type="InterPro" id="IPR050567">
    <property type="entry name" value="Mitochondrial_Carrier"/>
</dbReference>
<evidence type="ECO:0000256" key="5">
    <source>
        <dbReference type="ARBA" id="ARBA00022737"/>
    </source>
</evidence>
<evidence type="ECO:0000256" key="17">
    <source>
        <dbReference type="ARBA" id="ARBA00071763"/>
    </source>
</evidence>
<feature type="transmembrane region" description="Helical" evidence="24">
    <location>
        <begin position="92"/>
        <end position="110"/>
    </location>
</feature>
<evidence type="ECO:0000256" key="15">
    <source>
        <dbReference type="ARBA" id="ARBA00051921"/>
    </source>
</evidence>
<evidence type="ECO:0000256" key="14">
    <source>
        <dbReference type="ARBA" id="ARBA00051045"/>
    </source>
</evidence>
<evidence type="ECO:0000256" key="21">
    <source>
        <dbReference type="ARBA" id="ARBA00080567"/>
    </source>
</evidence>
<evidence type="ECO:0000256" key="3">
    <source>
        <dbReference type="ARBA" id="ARBA00022448"/>
    </source>
</evidence>
<name>A0ABD2MPC5_9CUCU</name>
<evidence type="ECO:0000256" key="8">
    <source>
        <dbReference type="ARBA" id="ARBA00022989"/>
    </source>
</evidence>
<comment type="catalytic activity">
    <reaction evidence="16">
        <text>N(omega)-methyl-L-arginine(in) + L-arginine(out) = N(omega)-methyl-L-arginine(out) + L-arginine(in)</text>
        <dbReference type="Rhea" id="RHEA:72803"/>
        <dbReference type="ChEBI" id="CHEBI:32682"/>
        <dbReference type="ChEBI" id="CHEBI:114953"/>
    </reaction>
</comment>
<dbReference type="InterPro" id="IPR023395">
    <property type="entry name" value="MCP_dom_sf"/>
</dbReference>
<dbReference type="Proteomes" id="UP001516400">
    <property type="component" value="Unassembled WGS sequence"/>
</dbReference>
<comment type="catalytic activity">
    <reaction evidence="14">
        <text>L-homoarginine(in) + L-arginine(out) = L-homoarginine(out) + L-arginine(in)</text>
        <dbReference type="Rhea" id="RHEA:72799"/>
        <dbReference type="ChEBI" id="CHEBI:32682"/>
        <dbReference type="ChEBI" id="CHEBI:143006"/>
    </reaction>
</comment>
<evidence type="ECO:0000313" key="25">
    <source>
        <dbReference type="EMBL" id="KAL3268148.1"/>
    </source>
</evidence>
<feature type="repeat" description="Solcar" evidence="22">
    <location>
        <begin position="91"/>
        <end position="174"/>
    </location>
</feature>
<feature type="repeat" description="Solcar" evidence="22">
    <location>
        <begin position="2"/>
        <end position="86"/>
    </location>
</feature>
<comment type="subcellular location">
    <subcellularLocation>
        <location evidence="1">Mitochondrion inner membrane</location>
        <topology evidence="1">Multi-pass membrane protein</topology>
    </subcellularLocation>
</comment>
<comment type="caution">
    <text evidence="25">The sequence shown here is derived from an EMBL/GenBank/DDBJ whole genome shotgun (WGS) entry which is preliminary data.</text>
</comment>
<evidence type="ECO:0000256" key="6">
    <source>
        <dbReference type="ARBA" id="ARBA00022792"/>
    </source>
</evidence>
<dbReference type="GO" id="GO:0015171">
    <property type="term" value="F:amino acid transmembrane transporter activity"/>
    <property type="evidence" value="ECO:0007669"/>
    <property type="project" value="UniProtKB-ARBA"/>
</dbReference>
<comment type="catalytic activity">
    <reaction evidence="15">
        <text>L-ornithine(in) + L-arginine(out) = L-ornithine(out) + L-arginine(in)</text>
        <dbReference type="Rhea" id="RHEA:34991"/>
        <dbReference type="ChEBI" id="CHEBI:32682"/>
        <dbReference type="ChEBI" id="CHEBI:46911"/>
    </reaction>
</comment>
<evidence type="ECO:0000256" key="2">
    <source>
        <dbReference type="ARBA" id="ARBA00006375"/>
    </source>
</evidence>
<reference evidence="25 26" key="1">
    <citation type="journal article" date="2021" name="BMC Biol.">
        <title>Horizontally acquired antibacterial genes associated with adaptive radiation of ladybird beetles.</title>
        <authorList>
            <person name="Li H.S."/>
            <person name="Tang X.F."/>
            <person name="Huang Y.H."/>
            <person name="Xu Z.Y."/>
            <person name="Chen M.L."/>
            <person name="Du X.Y."/>
            <person name="Qiu B.Y."/>
            <person name="Chen P.T."/>
            <person name="Zhang W."/>
            <person name="Slipinski A."/>
            <person name="Escalona H.E."/>
            <person name="Waterhouse R.M."/>
            <person name="Zwick A."/>
            <person name="Pang H."/>
        </authorList>
    </citation>
    <scope>NUCLEOTIDE SEQUENCE [LARGE SCALE GENOMIC DNA]</scope>
    <source>
        <strain evidence="25">SYSU2018</strain>
    </source>
</reference>
<dbReference type="PRINTS" id="PR00926">
    <property type="entry name" value="MITOCARRIER"/>
</dbReference>
<dbReference type="SUPFAM" id="SSF103506">
    <property type="entry name" value="Mitochondrial carrier"/>
    <property type="match status" value="1"/>
</dbReference>
<dbReference type="PANTHER" id="PTHR45624:SF61">
    <property type="entry name" value="MITOCHONDRIAL BASIC AMINO ACIDS TRANSPORTER"/>
    <property type="match status" value="1"/>
</dbReference>
<keyword evidence="6" id="KW-0999">Mitochondrion inner membrane</keyword>
<keyword evidence="7" id="KW-0029">Amino-acid transport</keyword>
<keyword evidence="5" id="KW-0677">Repeat</keyword>
<dbReference type="PROSITE" id="PS50920">
    <property type="entry name" value="SOLCAR"/>
    <property type="match status" value="3"/>
</dbReference>
<dbReference type="PANTHER" id="PTHR45624">
    <property type="entry name" value="MITOCHONDRIAL BASIC AMINO ACIDS TRANSPORTER-RELATED"/>
    <property type="match status" value="1"/>
</dbReference>
<dbReference type="InterPro" id="IPR018108">
    <property type="entry name" value="MCP_transmembrane"/>
</dbReference>
<feature type="repeat" description="Solcar" evidence="22">
    <location>
        <begin position="180"/>
        <end position="268"/>
    </location>
</feature>
<organism evidence="25 26">
    <name type="scientific">Cryptolaemus montrouzieri</name>
    <dbReference type="NCBI Taxonomy" id="559131"/>
    <lineage>
        <taxon>Eukaryota</taxon>
        <taxon>Metazoa</taxon>
        <taxon>Ecdysozoa</taxon>
        <taxon>Arthropoda</taxon>
        <taxon>Hexapoda</taxon>
        <taxon>Insecta</taxon>
        <taxon>Pterygota</taxon>
        <taxon>Neoptera</taxon>
        <taxon>Endopterygota</taxon>
        <taxon>Coleoptera</taxon>
        <taxon>Polyphaga</taxon>
        <taxon>Cucujiformia</taxon>
        <taxon>Coccinelloidea</taxon>
        <taxon>Coccinellidae</taxon>
        <taxon>Scymninae</taxon>
        <taxon>Scymnini</taxon>
        <taxon>Cryptolaemus</taxon>
    </lineage>
</organism>
<evidence type="ECO:0000256" key="1">
    <source>
        <dbReference type="ARBA" id="ARBA00004448"/>
    </source>
</evidence>
<evidence type="ECO:0000256" key="4">
    <source>
        <dbReference type="ARBA" id="ARBA00022692"/>
    </source>
</evidence>
<evidence type="ECO:0000256" key="12">
    <source>
        <dbReference type="ARBA" id="ARBA00050592"/>
    </source>
</evidence>
<dbReference type="AlphaFoldDB" id="A0ABD2MPC5"/>
<comment type="catalytic activity">
    <reaction evidence="11">
        <text>L-lysine(out) + L-arginine(in) = L-lysine(in) + L-arginine(out)</text>
        <dbReference type="Rhea" id="RHEA:70827"/>
        <dbReference type="ChEBI" id="CHEBI:32551"/>
        <dbReference type="ChEBI" id="CHEBI:32682"/>
    </reaction>
</comment>
<dbReference type="GO" id="GO:1990575">
    <property type="term" value="P:mitochondrial L-ornithine transmembrane transport"/>
    <property type="evidence" value="ECO:0007669"/>
    <property type="project" value="UniProtKB-ARBA"/>
</dbReference>
<evidence type="ECO:0000256" key="9">
    <source>
        <dbReference type="ARBA" id="ARBA00023128"/>
    </source>
</evidence>
<evidence type="ECO:0000256" key="7">
    <source>
        <dbReference type="ARBA" id="ARBA00022970"/>
    </source>
</evidence>
<evidence type="ECO:0000256" key="13">
    <source>
        <dbReference type="ARBA" id="ARBA00050768"/>
    </source>
</evidence>
<comment type="catalytic activity">
    <reaction evidence="12">
        <text>L-histidine(out) = L-histidine(in)</text>
        <dbReference type="Rhea" id="RHEA:72807"/>
        <dbReference type="ChEBI" id="CHEBI:57595"/>
    </reaction>
</comment>
<dbReference type="Gene3D" id="1.50.40.10">
    <property type="entry name" value="Mitochondrial carrier domain"/>
    <property type="match status" value="1"/>
</dbReference>
<dbReference type="Pfam" id="PF00153">
    <property type="entry name" value="Mito_carr"/>
    <property type="match status" value="3"/>
</dbReference>
<dbReference type="FunFam" id="1.50.40.10:FF:000037">
    <property type="entry name" value="Solute carrier family 25 member 29"/>
    <property type="match status" value="1"/>
</dbReference>
<evidence type="ECO:0000256" key="20">
    <source>
        <dbReference type="ARBA" id="ARBA00079387"/>
    </source>
</evidence>
<dbReference type="GO" id="GO:0005743">
    <property type="term" value="C:mitochondrial inner membrane"/>
    <property type="evidence" value="ECO:0007669"/>
    <property type="project" value="UniProtKB-SubCell"/>
</dbReference>
<keyword evidence="4 22" id="KW-0812">Transmembrane</keyword>
<keyword evidence="9" id="KW-0496">Mitochondrion</keyword>